<evidence type="ECO:0000313" key="5">
    <source>
        <dbReference type="Proteomes" id="UP000070544"/>
    </source>
</evidence>
<dbReference type="Gene3D" id="3.40.50.1820">
    <property type="entry name" value="alpha/beta hydrolase"/>
    <property type="match status" value="1"/>
</dbReference>
<feature type="signal peptide" evidence="2">
    <location>
        <begin position="1"/>
        <end position="23"/>
    </location>
</feature>
<gene>
    <name evidence="4" type="ORF">M427DRAFT_138865</name>
</gene>
<evidence type="ECO:0000256" key="1">
    <source>
        <dbReference type="ARBA" id="ARBA00022801"/>
    </source>
</evidence>
<feature type="domain" description="Fungal lipase-type" evidence="3">
    <location>
        <begin position="108"/>
        <end position="252"/>
    </location>
</feature>
<dbReference type="InterPro" id="IPR029058">
    <property type="entry name" value="AB_hydrolase_fold"/>
</dbReference>
<evidence type="ECO:0000313" key="4">
    <source>
        <dbReference type="EMBL" id="KXS10764.1"/>
    </source>
</evidence>
<protein>
    <submittedName>
        <fullName evidence="4">Alpha/beta-hydrolase</fullName>
    </submittedName>
</protein>
<evidence type="ECO:0000256" key="2">
    <source>
        <dbReference type="SAM" id="SignalP"/>
    </source>
</evidence>
<proteinExistence type="predicted"/>
<dbReference type="STRING" id="1344416.A0A139A201"/>
<feature type="chain" id="PRO_5007295911" evidence="2">
    <location>
        <begin position="24"/>
        <end position="334"/>
    </location>
</feature>
<dbReference type="EMBL" id="KQ965814">
    <property type="protein sequence ID" value="KXS10764.1"/>
    <property type="molecule type" value="Genomic_DNA"/>
</dbReference>
<dbReference type="OrthoDB" id="2098083at2759"/>
<dbReference type="InterPro" id="IPR051299">
    <property type="entry name" value="AB_hydrolase_lip/est"/>
</dbReference>
<keyword evidence="1 4" id="KW-0378">Hydrolase</keyword>
<reference evidence="4 5" key="1">
    <citation type="journal article" date="2015" name="Genome Biol. Evol.">
        <title>Phylogenomic analyses indicate that early fungi evolved digesting cell walls of algal ancestors of land plants.</title>
        <authorList>
            <person name="Chang Y."/>
            <person name="Wang S."/>
            <person name="Sekimoto S."/>
            <person name="Aerts A.L."/>
            <person name="Choi C."/>
            <person name="Clum A."/>
            <person name="LaButti K.M."/>
            <person name="Lindquist E.A."/>
            <person name="Yee Ngan C."/>
            <person name="Ohm R.A."/>
            <person name="Salamov A.A."/>
            <person name="Grigoriev I.V."/>
            <person name="Spatafora J.W."/>
            <person name="Berbee M.L."/>
        </authorList>
    </citation>
    <scope>NUCLEOTIDE SEQUENCE [LARGE SCALE GENOMIC DNA]</scope>
    <source>
        <strain evidence="4 5">JEL478</strain>
    </source>
</reference>
<sequence length="334" mass="36156">MLRHAVAAVLLVALFGAHNVANAVHTVDSKAGATLVDADLTAKMVFQAHYAWAAGCHVGRLSMGWDCDSICGDPTTAGTKVLGVLKNPLRQNSYSGFVALQPDNATIVFAIQGTESLQDAATDIVLLPTFNIQKRFPGAPLLSSVHVGFFNLFEAGIPSIQSAIDTILPQYPWVKRLVFTGHSLGAIQQNLNVPYFGPGLLAKGYKIETFAFAPARTVNNVFAKYLSTLPVLADGSFYRIVQRQDIIPAILAQVAPTFYRHIGTEYFVNVDAPGQTAPIYKCPSPALGEENWYCFNSVSPLEFSLIPGHTDYLGMNYWGCAVLAILLDYLKPSS</sequence>
<organism evidence="4 5">
    <name type="scientific">Gonapodya prolifera (strain JEL478)</name>
    <name type="common">Monoblepharis prolifera</name>
    <dbReference type="NCBI Taxonomy" id="1344416"/>
    <lineage>
        <taxon>Eukaryota</taxon>
        <taxon>Fungi</taxon>
        <taxon>Fungi incertae sedis</taxon>
        <taxon>Chytridiomycota</taxon>
        <taxon>Chytridiomycota incertae sedis</taxon>
        <taxon>Monoblepharidomycetes</taxon>
        <taxon>Monoblepharidales</taxon>
        <taxon>Gonapodyaceae</taxon>
        <taxon>Gonapodya</taxon>
    </lineage>
</organism>
<dbReference type="AlphaFoldDB" id="A0A139A201"/>
<dbReference type="InterPro" id="IPR002921">
    <property type="entry name" value="Fungal_lipase-type"/>
</dbReference>
<evidence type="ECO:0000259" key="3">
    <source>
        <dbReference type="Pfam" id="PF01764"/>
    </source>
</evidence>
<accession>A0A139A201</accession>
<name>A0A139A201_GONPJ</name>
<dbReference type="SUPFAM" id="SSF53474">
    <property type="entry name" value="alpha/beta-Hydrolases"/>
    <property type="match status" value="1"/>
</dbReference>
<dbReference type="PANTHER" id="PTHR46640">
    <property type="entry name" value="TRIACYLGLYCEROL LIPASE, PUTATIVE (AFU_ORTHOLOGUE AFUA_6G06510)-RELATED"/>
    <property type="match status" value="1"/>
</dbReference>
<dbReference type="GO" id="GO:0016787">
    <property type="term" value="F:hydrolase activity"/>
    <property type="evidence" value="ECO:0007669"/>
    <property type="project" value="UniProtKB-KW"/>
</dbReference>
<dbReference type="Pfam" id="PF01764">
    <property type="entry name" value="Lipase_3"/>
    <property type="match status" value="1"/>
</dbReference>
<keyword evidence="5" id="KW-1185">Reference proteome</keyword>
<keyword evidence="2" id="KW-0732">Signal</keyword>
<dbReference type="GO" id="GO:0006629">
    <property type="term" value="P:lipid metabolic process"/>
    <property type="evidence" value="ECO:0007669"/>
    <property type="project" value="InterPro"/>
</dbReference>
<dbReference type="PANTHER" id="PTHR46640:SF3">
    <property type="entry name" value="LIPASE LIH1-RELATED"/>
    <property type="match status" value="1"/>
</dbReference>
<dbReference type="Proteomes" id="UP000070544">
    <property type="component" value="Unassembled WGS sequence"/>
</dbReference>
<dbReference type="CDD" id="cd00519">
    <property type="entry name" value="Lipase_3"/>
    <property type="match status" value="1"/>
</dbReference>